<organism evidence="16 17">
    <name type="scientific">Rhodopseudomonas palustris (strain ATCC BAA-98 / CGA009)</name>
    <dbReference type="NCBI Taxonomy" id="258594"/>
    <lineage>
        <taxon>Bacteria</taxon>
        <taxon>Pseudomonadati</taxon>
        <taxon>Pseudomonadota</taxon>
        <taxon>Alphaproteobacteria</taxon>
        <taxon>Hyphomicrobiales</taxon>
        <taxon>Nitrobacteraceae</taxon>
        <taxon>Rhodopseudomonas</taxon>
    </lineage>
</organism>
<dbReference type="EMBL" id="CP116810">
    <property type="protein sequence ID" value="WCL93864.1"/>
    <property type="molecule type" value="Genomic_DNA"/>
</dbReference>
<evidence type="ECO:0000256" key="8">
    <source>
        <dbReference type="ARBA" id="ARBA00025164"/>
    </source>
</evidence>
<dbReference type="NCBIfam" id="TIGR00052">
    <property type="entry name" value="nudix-type nucleoside diphosphatase, YffH/AdpP family"/>
    <property type="match status" value="1"/>
</dbReference>
<evidence type="ECO:0000256" key="10">
    <source>
        <dbReference type="ARBA" id="ARBA00030308"/>
    </source>
</evidence>
<dbReference type="GO" id="GO:0046872">
    <property type="term" value="F:metal ion binding"/>
    <property type="evidence" value="ECO:0007669"/>
    <property type="project" value="UniProtKB-KW"/>
</dbReference>
<comment type="similarity">
    <text evidence="2">Belongs to the Nudix hydrolase family. NudF subfamily.</text>
</comment>
<comment type="cofactor">
    <cofactor evidence="1 13">
        <name>Mg(2+)</name>
        <dbReference type="ChEBI" id="CHEBI:18420"/>
    </cofactor>
</comment>
<evidence type="ECO:0000256" key="12">
    <source>
        <dbReference type="ARBA" id="ARBA00049546"/>
    </source>
</evidence>
<evidence type="ECO:0000313" key="17">
    <source>
        <dbReference type="Proteomes" id="UP000001426"/>
    </source>
</evidence>
<dbReference type="Pfam" id="PF00293">
    <property type="entry name" value="NUDIX"/>
    <property type="match status" value="1"/>
</dbReference>
<keyword evidence="7 13" id="KW-0460">Magnesium</keyword>
<comment type="function">
    <text evidence="8">Acts on ADP-mannose and ADP-glucose as well as ADP-ribose. Prevents glycogen biosynthesis. The reaction catalyzed by this enzyme is a limiting step of the gluconeogenic process.</text>
</comment>
<feature type="domain" description="Nudix hydrolase" evidence="15">
    <location>
        <begin position="75"/>
        <end position="213"/>
    </location>
</feature>
<evidence type="ECO:0000256" key="7">
    <source>
        <dbReference type="ARBA" id="ARBA00022842"/>
    </source>
</evidence>
<dbReference type="GO" id="GO:0019144">
    <property type="term" value="F:ADP-sugar diphosphatase activity"/>
    <property type="evidence" value="ECO:0007669"/>
    <property type="project" value="TreeGrafter"/>
</dbReference>
<evidence type="ECO:0000256" key="1">
    <source>
        <dbReference type="ARBA" id="ARBA00001946"/>
    </source>
</evidence>
<dbReference type="PANTHER" id="PTHR11839:SF5">
    <property type="entry name" value="ADP-RIBOSE PYROPHOSPHATASE"/>
    <property type="match status" value="1"/>
</dbReference>
<dbReference type="GO" id="GO:0006753">
    <property type="term" value="P:nucleoside phosphate metabolic process"/>
    <property type="evidence" value="ECO:0007669"/>
    <property type="project" value="TreeGrafter"/>
</dbReference>
<evidence type="ECO:0000256" key="6">
    <source>
        <dbReference type="ARBA" id="ARBA00022801"/>
    </source>
</evidence>
<evidence type="ECO:0000256" key="4">
    <source>
        <dbReference type="ARBA" id="ARBA00013297"/>
    </source>
</evidence>
<dbReference type="PROSITE" id="PS51462">
    <property type="entry name" value="NUDIX"/>
    <property type="match status" value="1"/>
</dbReference>
<evidence type="ECO:0000256" key="5">
    <source>
        <dbReference type="ARBA" id="ARBA00022723"/>
    </source>
</evidence>
<feature type="binding site" evidence="13">
    <location>
        <position position="184"/>
    </location>
    <ligand>
        <name>Mg(2+)</name>
        <dbReference type="ChEBI" id="CHEBI:18420"/>
        <label>1</label>
    </ligand>
</feature>
<name>A0AAE9Y0E4_RHOPA</name>
<accession>A0AAE9Y0E4</accession>
<reference evidence="16 17" key="1">
    <citation type="journal article" date="2004" name="Nat. Biotechnol.">
        <title>Complete genome sequence of the metabolically versatile photosynthetic bacterium Rhodopseudomonas palustris.</title>
        <authorList>
            <person name="Larimer F.W."/>
            <person name="Chain P."/>
            <person name="Hauser L."/>
            <person name="Lamerdin J."/>
            <person name="Malfatti S."/>
            <person name="Do L."/>
            <person name="Land M.L."/>
            <person name="Pelletier D.A."/>
            <person name="Beatty J.T."/>
            <person name="Lang A.S."/>
            <person name="Tabita F.R."/>
            <person name="Gibson J.L."/>
            <person name="Hanson T.E."/>
            <person name="Bobst C."/>
            <person name="Torres J.L."/>
            <person name="Peres C."/>
            <person name="Harrison F.H."/>
            <person name="Gibson J."/>
            <person name="Harwood C.S."/>
        </authorList>
    </citation>
    <scope>NUCLEOTIDE SEQUENCE [LARGE SCALE GENOMIC DNA]</scope>
    <source>
        <strain evidence="17">ATCC BAA-98 / CGA009</strain>
    </source>
</reference>
<evidence type="ECO:0000256" key="3">
    <source>
        <dbReference type="ARBA" id="ARBA00012453"/>
    </source>
</evidence>
<evidence type="ECO:0000256" key="2">
    <source>
        <dbReference type="ARBA" id="ARBA00007482"/>
    </source>
</evidence>
<feature type="binding site" evidence="13">
    <location>
        <position position="132"/>
    </location>
    <ligand>
        <name>Mg(2+)</name>
        <dbReference type="ChEBI" id="CHEBI:18420"/>
        <label>1</label>
    </ligand>
</feature>
<dbReference type="InterPro" id="IPR015797">
    <property type="entry name" value="NUDIX_hydrolase-like_dom_sf"/>
</dbReference>
<keyword evidence="5 13" id="KW-0479">Metal-binding</keyword>
<dbReference type="KEGG" id="rpa:TX73_019105"/>
<dbReference type="GO" id="GO:0005829">
    <property type="term" value="C:cytosol"/>
    <property type="evidence" value="ECO:0007669"/>
    <property type="project" value="TreeGrafter"/>
</dbReference>
<dbReference type="GO" id="GO:0019693">
    <property type="term" value="P:ribose phosphate metabolic process"/>
    <property type="evidence" value="ECO:0007669"/>
    <property type="project" value="TreeGrafter"/>
</dbReference>
<dbReference type="SUPFAM" id="SSF55811">
    <property type="entry name" value="Nudix"/>
    <property type="match status" value="1"/>
</dbReference>
<comment type="catalytic activity">
    <reaction evidence="12">
        <text>ADP-D-ribose + H2O = D-ribose 5-phosphate + AMP + 2 H(+)</text>
        <dbReference type="Rhea" id="RHEA:10412"/>
        <dbReference type="ChEBI" id="CHEBI:15377"/>
        <dbReference type="ChEBI" id="CHEBI:15378"/>
        <dbReference type="ChEBI" id="CHEBI:57967"/>
        <dbReference type="ChEBI" id="CHEBI:78346"/>
        <dbReference type="ChEBI" id="CHEBI:456215"/>
        <dbReference type="EC" id="3.6.1.13"/>
    </reaction>
</comment>
<evidence type="ECO:0000256" key="14">
    <source>
        <dbReference type="PIRSR" id="PIRSR604385-3"/>
    </source>
</evidence>
<proteinExistence type="inferred from homology"/>
<evidence type="ECO:0000259" key="15">
    <source>
        <dbReference type="PROSITE" id="PS51462"/>
    </source>
</evidence>
<protein>
    <recommendedName>
        <fullName evidence="4">ADP-ribose pyrophosphatase</fullName>
        <ecNumber evidence="3">3.6.1.13</ecNumber>
    </recommendedName>
    <alternativeName>
        <fullName evidence="9">ADP-ribose diphosphatase</fullName>
    </alternativeName>
    <alternativeName>
        <fullName evidence="11">ADP-ribose phosphohydrolase</fullName>
    </alternativeName>
    <alternativeName>
        <fullName evidence="10">Adenosine diphosphoribose pyrophosphatase</fullName>
    </alternativeName>
</protein>
<dbReference type="AlphaFoldDB" id="A0AAE9Y0E4"/>
<dbReference type="PANTHER" id="PTHR11839">
    <property type="entry name" value="UDP/ADP-SUGAR PYROPHOSPHATASE"/>
    <property type="match status" value="1"/>
</dbReference>
<dbReference type="Gene3D" id="3.90.79.10">
    <property type="entry name" value="Nucleoside Triphosphate Pyrophosphohydrolase"/>
    <property type="match status" value="1"/>
</dbReference>
<evidence type="ECO:0000256" key="11">
    <source>
        <dbReference type="ARBA" id="ARBA00033056"/>
    </source>
</evidence>
<feature type="binding site" evidence="13">
    <location>
        <position position="116"/>
    </location>
    <ligand>
        <name>Mg(2+)</name>
        <dbReference type="ChEBI" id="CHEBI:18420"/>
        <label>1</label>
    </ligand>
</feature>
<dbReference type="GO" id="GO:0047631">
    <property type="term" value="F:ADP-ribose diphosphatase activity"/>
    <property type="evidence" value="ECO:0007669"/>
    <property type="project" value="UniProtKB-EC"/>
</dbReference>
<dbReference type="InterPro" id="IPR000086">
    <property type="entry name" value="NUDIX_hydrolase_dom"/>
</dbReference>
<gene>
    <name evidence="16" type="ORF">TX73_019105</name>
</gene>
<keyword evidence="6 16" id="KW-0378">Hydrolase</keyword>
<evidence type="ECO:0000313" key="16">
    <source>
        <dbReference type="EMBL" id="WCL93864.1"/>
    </source>
</evidence>
<feature type="short sequence motif" description="Nudix box" evidence="14">
    <location>
        <begin position="117"/>
        <end position="139"/>
    </location>
</feature>
<feature type="binding site" evidence="13">
    <location>
        <position position="136"/>
    </location>
    <ligand>
        <name>Mg(2+)</name>
        <dbReference type="ChEBI" id="CHEBI:18420"/>
        <label>1</label>
    </ligand>
</feature>
<dbReference type="EC" id="3.6.1.13" evidence="3"/>
<keyword evidence="17" id="KW-1185">Reference proteome</keyword>
<evidence type="ECO:0000256" key="9">
    <source>
        <dbReference type="ARBA" id="ARBA00030162"/>
    </source>
</evidence>
<evidence type="ECO:0000256" key="13">
    <source>
        <dbReference type="PIRSR" id="PIRSR604385-2"/>
    </source>
</evidence>
<dbReference type="Proteomes" id="UP000001426">
    <property type="component" value="Chromosome"/>
</dbReference>
<sequence length="232" mass="25450">MPLRSGSRPRPAALRLNRCLMSESDQTDQLADRAANVTVSAPELIGQGFMAYERFEVSIRRDGEPPLLQRRDVLRASRVAAVVPIDLARDSIVLIRQFRLPAHLATGRGDMVEIVAGRVDPHESDADAARRECIEEIGVAPTQLAELYRVLPTPGLTDEQVIFFVGHVDSSAVLQRAGLAEEDEDTEPFVVAIDEALAALSRGAFTNALLVTALQWLALNRARLRECFSRAA</sequence>
<dbReference type="InterPro" id="IPR004385">
    <property type="entry name" value="NDP_pyrophosphatase"/>
</dbReference>